<name>A0A183AQT1_9TREM</name>
<organism evidence="3">
    <name type="scientific">Echinostoma caproni</name>
    <dbReference type="NCBI Taxonomy" id="27848"/>
    <lineage>
        <taxon>Eukaryota</taxon>
        <taxon>Metazoa</taxon>
        <taxon>Spiralia</taxon>
        <taxon>Lophotrochozoa</taxon>
        <taxon>Platyhelminthes</taxon>
        <taxon>Trematoda</taxon>
        <taxon>Digenea</taxon>
        <taxon>Plagiorchiida</taxon>
        <taxon>Echinostomata</taxon>
        <taxon>Echinostomatoidea</taxon>
        <taxon>Echinostomatidae</taxon>
        <taxon>Echinostoma</taxon>
    </lineage>
</organism>
<evidence type="ECO:0000313" key="1">
    <source>
        <dbReference type="EMBL" id="VDP85159.1"/>
    </source>
</evidence>
<dbReference type="EMBL" id="UZAN01047214">
    <property type="protein sequence ID" value="VDP85159.1"/>
    <property type="molecule type" value="Genomic_DNA"/>
</dbReference>
<evidence type="ECO:0000313" key="3">
    <source>
        <dbReference type="WBParaSite" id="ECPE_0000934401-mRNA-1"/>
    </source>
</evidence>
<dbReference type="OrthoDB" id="10346190at2759"/>
<evidence type="ECO:0000313" key="2">
    <source>
        <dbReference type="Proteomes" id="UP000272942"/>
    </source>
</evidence>
<keyword evidence="2" id="KW-1185">Reference proteome</keyword>
<protein>
    <submittedName>
        <fullName evidence="3">Transmembrane protein</fullName>
    </submittedName>
</protein>
<proteinExistence type="predicted"/>
<dbReference type="Proteomes" id="UP000272942">
    <property type="component" value="Unassembled WGS sequence"/>
</dbReference>
<dbReference type="AlphaFoldDB" id="A0A183AQT1"/>
<reference evidence="3" key="1">
    <citation type="submission" date="2016-06" db="UniProtKB">
        <authorList>
            <consortium name="WormBaseParasite"/>
        </authorList>
    </citation>
    <scope>IDENTIFICATION</scope>
</reference>
<gene>
    <name evidence="1" type="ORF">ECPE_LOCUS9316</name>
</gene>
<sequence length="113" mass="12345">MPVGESRMHPQWKAFSPLSLSTLQQLGEDRLKRGSVIPRIFDAIEFAVVQEQPDALMSVIHSEDGSHIVIKLSLIIPIVLLNAAGVLYSERLVHDQKHDGSAANGGKLTGTHK</sequence>
<accession>A0A183AQT1</accession>
<reference evidence="1 2" key="2">
    <citation type="submission" date="2018-11" db="EMBL/GenBank/DDBJ databases">
        <authorList>
            <consortium name="Pathogen Informatics"/>
        </authorList>
    </citation>
    <scope>NUCLEOTIDE SEQUENCE [LARGE SCALE GENOMIC DNA]</scope>
    <source>
        <strain evidence="1 2">Egypt</strain>
    </source>
</reference>
<dbReference type="WBParaSite" id="ECPE_0000934401-mRNA-1">
    <property type="protein sequence ID" value="ECPE_0000934401-mRNA-1"/>
    <property type="gene ID" value="ECPE_0000934401"/>
</dbReference>